<evidence type="ECO:0000313" key="4">
    <source>
        <dbReference type="Proteomes" id="UP001524499"/>
    </source>
</evidence>
<dbReference type="Pfam" id="PF13362">
    <property type="entry name" value="Toprim_3"/>
    <property type="match status" value="1"/>
</dbReference>
<dbReference type="InterPro" id="IPR034154">
    <property type="entry name" value="TOPRIM_DnaG/twinkle"/>
</dbReference>
<keyword evidence="1" id="KW-0175">Coiled coil</keyword>
<protein>
    <submittedName>
        <fullName evidence="3">Toprim domain-containing protein</fullName>
    </submittedName>
</protein>
<sequence>MNINDLIDAVRADMAAHGVTTDDTLIADGTIHRARHIDDRKGKLSISYKIHADGNPAWYFEYWPTGVKITGSLSGERKRLSLSERRQIAEEQKQRENERRALQKQTAERAAHIWKVAKPVLSAKEHLYLQHKGVPPLGLRMSGNGRLIVPLYREDRKLVNLQFIDEDGGKRFLRHGKKKHCFSVIGNSNNIDRLLIVEGWATGASLHEELGVFVMVAMDAGNLEPVAQAARRLFPDAEIIIAGDNDESGTGQAAANKAAVSVGGKVLIPPQTGQDWNDVLTMEGAA</sequence>
<dbReference type="SMART" id="SM00493">
    <property type="entry name" value="TOPRIM"/>
    <property type="match status" value="1"/>
</dbReference>
<feature type="coiled-coil region" evidence="1">
    <location>
        <begin position="79"/>
        <end position="108"/>
    </location>
</feature>
<gene>
    <name evidence="3" type="ORF">NP590_15545</name>
</gene>
<proteinExistence type="predicted"/>
<dbReference type="Gene3D" id="3.40.1360.10">
    <property type="match status" value="1"/>
</dbReference>
<dbReference type="EMBL" id="JANIBJ010000031">
    <property type="protein sequence ID" value="MCQ8105525.1"/>
    <property type="molecule type" value="Genomic_DNA"/>
</dbReference>
<reference evidence="3 4" key="1">
    <citation type="submission" date="2022-07" db="EMBL/GenBank/DDBJ databases">
        <title>Methylomonas rivi sp. nov., Methylomonas rosea sp. nov., Methylomonas aureus sp. nov. and Methylomonas subterranea sp. nov., four novel methanotrophs isolated from a freshwater creek and the deep terrestrial subsurface.</title>
        <authorList>
            <person name="Abin C."/>
            <person name="Sankaranarayanan K."/>
            <person name="Garner C."/>
            <person name="Sindelar R."/>
            <person name="Kotary K."/>
            <person name="Garner R."/>
            <person name="Barclay S."/>
            <person name="Lawson P."/>
            <person name="Krumholz L."/>
        </authorList>
    </citation>
    <scope>NUCLEOTIDE SEQUENCE [LARGE SCALE GENOMIC DNA]</scope>
    <source>
        <strain evidence="3 4">SURF-2</strain>
    </source>
</reference>
<dbReference type="InterPro" id="IPR006171">
    <property type="entry name" value="TOPRIM_dom"/>
</dbReference>
<evidence type="ECO:0000313" key="3">
    <source>
        <dbReference type="EMBL" id="MCQ8105525.1"/>
    </source>
</evidence>
<dbReference type="RefSeq" id="WP_256603531.1">
    <property type="nucleotide sequence ID" value="NZ_JANIBJ010000031.1"/>
</dbReference>
<dbReference type="CDD" id="cd01029">
    <property type="entry name" value="TOPRIM_primases"/>
    <property type="match status" value="1"/>
</dbReference>
<keyword evidence="4" id="KW-1185">Reference proteome</keyword>
<organism evidence="3 4">
    <name type="scientific">Methylomonas subterranea</name>
    <dbReference type="NCBI Taxonomy" id="2952225"/>
    <lineage>
        <taxon>Bacteria</taxon>
        <taxon>Pseudomonadati</taxon>
        <taxon>Pseudomonadota</taxon>
        <taxon>Gammaproteobacteria</taxon>
        <taxon>Methylococcales</taxon>
        <taxon>Methylococcaceae</taxon>
        <taxon>Methylomonas</taxon>
    </lineage>
</organism>
<feature type="domain" description="Toprim" evidence="2">
    <location>
        <begin position="192"/>
        <end position="281"/>
    </location>
</feature>
<evidence type="ECO:0000256" key="1">
    <source>
        <dbReference type="SAM" id="Coils"/>
    </source>
</evidence>
<dbReference type="PROSITE" id="PS50880">
    <property type="entry name" value="TOPRIM"/>
    <property type="match status" value="1"/>
</dbReference>
<name>A0ABT1TJB5_9GAMM</name>
<evidence type="ECO:0000259" key="2">
    <source>
        <dbReference type="PROSITE" id="PS50880"/>
    </source>
</evidence>
<dbReference type="Proteomes" id="UP001524499">
    <property type="component" value="Unassembled WGS sequence"/>
</dbReference>
<comment type="caution">
    <text evidence="3">The sequence shown here is derived from an EMBL/GenBank/DDBJ whole genome shotgun (WGS) entry which is preliminary data.</text>
</comment>
<accession>A0ABT1TJB5</accession>